<keyword evidence="7" id="KW-0793">Thylakoid</keyword>
<keyword evidence="9" id="KW-0934">Plastid</keyword>
<keyword evidence="7" id="KW-0602">Photosynthesis</keyword>
<evidence type="ECO:0000256" key="3">
    <source>
        <dbReference type="ARBA" id="ARBA00022692"/>
    </source>
</evidence>
<dbReference type="GO" id="GO:0009512">
    <property type="term" value="C:cytochrome b6f complex"/>
    <property type="evidence" value="ECO:0007669"/>
    <property type="project" value="InterPro"/>
</dbReference>
<dbReference type="EMBL" id="MN509464">
    <property type="protein sequence ID" value="QHO64151.1"/>
    <property type="molecule type" value="Genomic_DNA"/>
</dbReference>
<feature type="transmembrane region" description="Helical" evidence="8">
    <location>
        <begin position="6"/>
        <end position="27"/>
    </location>
</feature>
<evidence type="ECO:0000256" key="7">
    <source>
        <dbReference type="HAMAP-Rule" id="MF_00396"/>
    </source>
</evidence>
<dbReference type="GO" id="GO:0042651">
    <property type="term" value="C:thylakoid membrane"/>
    <property type="evidence" value="ECO:0007669"/>
    <property type="project" value="UniProtKB-UniRule"/>
</dbReference>
<evidence type="ECO:0000256" key="2">
    <source>
        <dbReference type="ARBA" id="ARBA00022448"/>
    </source>
</evidence>
<accession>A0A6B9VSS4</accession>
<dbReference type="GO" id="GO:0015979">
    <property type="term" value="P:photosynthesis"/>
    <property type="evidence" value="ECO:0007669"/>
    <property type="project" value="UniProtKB-KW"/>
</dbReference>
<protein>
    <recommendedName>
        <fullName evidence="7">Cytochrome b6-f complex subunit 7</fullName>
    </recommendedName>
    <alternativeName>
        <fullName evidence="7">Cytochrome b6-f complex subunit PetM</fullName>
    </alternativeName>
    <alternativeName>
        <fullName evidence="7">Cytochrome b6-f complex subunit VII</fullName>
    </alternativeName>
</protein>
<proteinExistence type="inferred from homology"/>
<dbReference type="InterPro" id="IPR012595">
    <property type="entry name" value="PetM_cyt_b6/f_cplx_su7"/>
</dbReference>
<dbReference type="AlphaFoldDB" id="A0A6B9VSS4"/>
<evidence type="ECO:0000256" key="4">
    <source>
        <dbReference type="ARBA" id="ARBA00022982"/>
    </source>
</evidence>
<dbReference type="Pfam" id="PF08041">
    <property type="entry name" value="PetM"/>
    <property type="match status" value="1"/>
</dbReference>
<name>A0A6B9VSS4_9FLOR</name>
<evidence type="ECO:0000256" key="8">
    <source>
        <dbReference type="SAM" id="Phobius"/>
    </source>
</evidence>
<keyword evidence="6 7" id="KW-0472">Membrane</keyword>
<evidence type="ECO:0000256" key="6">
    <source>
        <dbReference type="ARBA" id="ARBA00023136"/>
    </source>
</evidence>
<comment type="similarity">
    <text evidence="7">Belongs to the PetM family.</text>
</comment>
<keyword evidence="3 7" id="KW-0812">Transmembrane</keyword>
<gene>
    <name evidence="7 9" type="primary">petM</name>
</gene>
<keyword evidence="5 7" id="KW-1133">Transmembrane helix</keyword>
<evidence type="ECO:0000313" key="9">
    <source>
        <dbReference type="EMBL" id="QHO64151.1"/>
    </source>
</evidence>
<comment type="subunit">
    <text evidence="7">The 4 large subunits of the cytochrome b6-f complex are cytochrome b6, subunit IV (17 kDa polypeptide, PetD), cytochrome f and the Rieske protein, while the 4 small subunits are PetG, PetL, PetM and PetN. The complex functions as a dimer.</text>
</comment>
<evidence type="ECO:0000256" key="5">
    <source>
        <dbReference type="ARBA" id="ARBA00022989"/>
    </source>
</evidence>
<reference evidence="9" key="1">
    <citation type="journal article" date="2020" name="J. Phycol.">
        <title>Relative expression analysis of light-harvesting genes in the freshwater alga Lympha mucosa (Batrachospermales, Rhodophyta).</title>
        <authorList>
            <person name="Evans J.R."/>
            <person name="Vis M.L."/>
        </authorList>
    </citation>
    <scope>NUCLEOTIDE SEQUENCE</scope>
</reference>
<evidence type="ECO:0000256" key="1">
    <source>
        <dbReference type="ARBA" id="ARBA00004167"/>
    </source>
</evidence>
<comment type="subcellular location">
    <subcellularLocation>
        <location evidence="7">Cellular thylakoid membrane</location>
        <topology evidence="7">Single-pass membrane protein</topology>
    </subcellularLocation>
    <subcellularLocation>
        <location evidence="1">Membrane</location>
        <topology evidence="1">Single-pass membrane protein</topology>
    </subcellularLocation>
</comment>
<keyword evidence="4 7" id="KW-0249">Electron transport</keyword>
<dbReference type="HAMAP" id="MF_00396">
    <property type="entry name" value="Cytb6_f_PetM"/>
    <property type="match status" value="1"/>
</dbReference>
<organism evidence="9">
    <name type="scientific">Lympha mucosa</name>
    <dbReference type="NCBI Taxonomy" id="2045360"/>
    <lineage>
        <taxon>Eukaryota</taxon>
        <taxon>Rhodophyta</taxon>
        <taxon>Florideophyceae</taxon>
        <taxon>Nemaliophycidae</taxon>
        <taxon>Batrachospermales</taxon>
        <taxon>Batrachospermaceae</taxon>
        <taxon>Lympha</taxon>
    </lineage>
</organism>
<comment type="function">
    <text evidence="7">Component of the cytochrome b6-f complex, which mediates electron transfer between photosystem II (PSII) and photosystem I (PSI), cyclic electron flow around PSI, and state transitions.</text>
</comment>
<keyword evidence="2 7" id="KW-0813">Transport</keyword>
<dbReference type="GO" id="GO:0009055">
    <property type="term" value="F:electron transfer activity"/>
    <property type="evidence" value="ECO:0007669"/>
    <property type="project" value="UniProtKB-UniRule"/>
</dbReference>
<sequence length="32" mass="3462">MDNEILNSAILSFVMVLIGLILGFGLLKIQEG</sequence>
<geneLocation type="plastid" evidence="9"/>